<protein>
    <recommendedName>
        <fullName evidence="2">HTH-type transcriptional regulator Rgg C-terminal domain-containing protein</fullName>
    </recommendedName>
</protein>
<feature type="domain" description="HTH-type transcriptional regulator Rgg C-terminal" evidence="2">
    <location>
        <begin position="41"/>
        <end position="170"/>
    </location>
</feature>
<proteinExistence type="predicted"/>
<feature type="region of interest" description="Disordered" evidence="1">
    <location>
        <begin position="231"/>
        <end position="250"/>
    </location>
</feature>
<name>U4TVZ2_9LACO</name>
<organism evidence="3 4">
    <name type="scientific">Schleiferilactobacillus shenzhenensis LY-73</name>
    <dbReference type="NCBI Taxonomy" id="1231336"/>
    <lineage>
        <taxon>Bacteria</taxon>
        <taxon>Bacillati</taxon>
        <taxon>Bacillota</taxon>
        <taxon>Bacilli</taxon>
        <taxon>Lactobacillales</taxon>
        <taxon>Lactobacillaceae</taxon>
        <taxon>Schleiferilactobacillus</taxon>
    </lineage>
</organism>
<dbReference type="InterPro" id="IPR010057">
    <property type="entry name" value="Transcription_activator_Rgg_C"/>
</dbReference>
<evidence type="ECO:0000259" key="2">
    <source>
        <dbReference type="Pfam" id="PF21259"/>
    </source>
</evidence>
<dbReference type="EMBL" id="KI271583">
    <property type="protein sequence ID" value="ERL66013.1"/>
    <property type="molecule type" value="Genomic_DNA"/>
</dbReference>
<evidence type="ECO:0000313" key="4">
    <source>
        <dbReference type="Proteomes" id="UP000030647"/>
    </source>
</evidence>
<dbReference type="NCBIfam" id="TIGR01716">
    <property type="entry name" value="RGG_Cterm"/>
    <property type="match status" value="1"/>
</dbReference>
<sequence length="250" mass="28557">MQITLPEFMYRVRHFSWTPTQHYFNQLKRAEASGNVGTIENMLEDEAKQVTSSNSIHDPHLLKKIAAECALATIEDTKTQPRDVAVVLAHLAQTEDWLQADLTLFLFAIPFCDVPTLINYSVAILKKTAEYRRTANNGQTVANIQLNILAMLLYHHALAPAQSLINLLEQDPDAMYAAEDFFLLKHLQIVYHHLTSSTFEYHKAYGQLMTVMRFLNVGTIRTDIEHQHRSFSDLDTNKKGKNRSTNQNQS</sequence>
<reference evidence="4" key="1">
    <citation type="journal article" date="2013" name="Genome Announc.">
        <title>Whole-Genome Sequencing of Lactobacillus shenzhenensis Strain LY-73T.</title>
        <authorList>
            <person name="Lin Z."/>
            <person name="Liu Z."/>
            <person name="Yang R."/>
            <person name="Zou Y."/>
            <person name="Wan D."/>
            <person name="Chen J."/>
            <person name="Guo M."/>
            <person name="Zhao J."/>
            <person name="Fang C."/>
            <person name="Yang R."/>
            <person name="Liu F."/>
        </authorList>
    </citation>
    <scope>NUCLEOTIDE SEQUENCE [LARGE SCALE GENOMIC DNA]</scope>
    <source>
        <strain evidence="4">LY-73</strain>
    </source>
</reference>
<evidence type="ECO:0000256" key="1">
    <source>
        <dbReference type="SAM" id="MobiDB-lite"/>
    </source>
</evidence>
<keyword evidence="4" id="KW-1185">Reference proteome</keyword>
<dbReference type="Proteomes" id="UP000030647">
    <property type="component" value="Unassembled WGS sequence"/>
</dbReference>
<dbReference type="AlphaFoldDB" id="U4TVZ2"/>
<dbReference type="HOGENOM" id="CLU_1110330_0_0_9"/>
<dbReference type="Pfam" id="PF21259">
    <property type="entry name" value="Rgg_C"/>
    <property type="match status" value="1"/>
</dbReference>
<evidence type="ECO:0000313" key="3">
    <source>
        <dbReference type="EMBL" id="ERL66013.1"/>
    </source>
</evidence>
<accession>U4TVZ2</accession>
<gene>
    <name evidence="3" type="ORF">L248_1105</name>
</gene>